<evidence type="ECO:0000256" key="8">
    <source>
        <dbReference type="ARBA" id="ARBA00023170"/>
    </source>
</evidence>
<evidence type="ECO:0000259" key="13">
    <source>
        <dbReference type="Pfam" id="PF00593"/>
    </source>
</evidence>
<dbReference type="InterPro" id="IPR012910">
    <property type="entry name" value="Plug_dom"/>
</dbReference>
<dbReference type="Gene3D" id="2.170.130.10">
    <property type="entry name" value="TonB-dependent receptor, plug domain"/>
    <property type="match status" value="1"/>
</dbReference>
<dbReference type="GO" id="GO:0009279">
    <property type="term" value="C:cell outer membrane"/>
    <property type="evidence" value="ECO:0007669"/>
    <property type="project" value="UniProtKB-SubCell"/>
</dbReference>
<reference evidence="15 16" key="1">
    <citation type="submission" date="2019-12" db="EMBL/GenBank/DDBJ databases">
        <authorList>
            <person name="Li C."/>
            <person name="Zhao J."/>
        </authorList>
    </citation>
    <scope>NUCLEOTIDE SEQUENCE [LARGE SCALE GENOMIC DNA]</scope>
    <source>
        <strain evidence="15 16">NEAU-DD11</strain>
    </source>
</reference>
<evidence type="ECO:0000313" key="15">
    <source>
        <dbReference type="EMBL" id="MVW64041.1"/>
    </source>
</evidence>
<dbReference type="Proteomes" id="UP000443353">
    <property type="component" value="Unassembled WGS sequence"/>
</dbReference>
<comment type="similarity">
    <text evidence="2 10 11">Belongs to the TonB-dependent receptor family.</text>
</comment>
<keyword evidence="12" id="KW-0732">Signal</keyword>
<feature type="signal peptide" evidence="12">
    <location>
        <begin position="1"/>
        <end position="25"/>
    </location>
</feature>
<evidence type="ECO:0000256" key="3">
    <source>
        <dbReference type="ARBA" id="ARBA00022448"/>
    </source>
</evidence>
<keyword evidence="9 10" id="KW-0998">Cell outer membrane</keyword>
<organism evidence="15 16">
    <name type="scientific">Massilia cellulosiltytica</name>
    <dbReference type="NCBI Taxonomy" id="2683234"/>
    <lineage>
        <taxon>Bacteria</taxon>
        <taxon>Pseudomonadati</taxon>
        <taxon>Pseudomonadota</taxon>
        <taxon>Betaproteobacteria</taxon>
        <taxon>Burkholderiales</taxon>
        <taxon>Oxalobacteraceae</taxon>
        <taxon>Telluria group</taxon>
        <taxon>Massilia</taxon>
    </lineage>
</organism>
<evidence type="ECO:0000256" key="11">
    <source>
        <dbReference type="RuleBase" id="RU003357"/>
    </source>
</evidence>
<dbReference type="SUPFAM" id="SSF56935">
    <property type="entry name" value="Porins"/>
    <property type="match status" value="1"/>
</dbReference>
<protein>
    <submittedName>
        <fullName evidence="15">TonB-dependent receptor plug domain-containing protein</fullName>
    </submittedName>
</protein>
<evidence type="ECO:0000256" key="12">
    <source>
        <dbReference type="SAM" id="SignalP"/>
    </source>
</evidence>
<keyword evidence="6 11" id="KW-0798">TonB box</keyword>
<dbReference type="PANTHER" id="PTHR40980:SF4">
    <property type="entry name" value="TONB-DEPENDENT RECEPTOR-LIKE BETA-BARREL DOMAIN-CONTAINING PROTEIN"/>
    <property type="match status" value="1"/>
</dbReference>
<evidence type="ECO:0000256" key="7">
    <source>
        <dbReference type="ARBA" id="ARBA00023136"/>
    </source>
</evidence>
<feature type="chain" id="PRO_5031313062" evidence="12">
    <location>
        <begin position="26"/>
        <end position="719"/>
    </location>
</feature>
<feature type="domain" description="TonB-dependent receptor plug" evidence="14">
    <location>
        <begin position="47"/>
        <end position="146"/>
    </location>
</feature>
<dbReference type="PROSITE" id="PS52016">
    <property type="entry name" value="TONB_DEPENDENT_REC_3"/>
    <property type="match status" value="1"/>
</dbReference>
<dbReference type="EMBL" id="WSES01000011">
    <property type="protein sequence ID" value="MVW64041.1"/>
    <property type="molecule type" value="Genomic_DNA"/>
</dbReference>
<name>A0A7X3G5G7_9BURK</name>
<dbReference type="PANTHER" id="PTHR40980">
    <property type="entry name" value="PLUG DOMAIN-CONTAINING PROTEIN"/>
    <property type="match status" value="1"/>
</dbReference>
<dbReference type="InterPro" id="IPR039426">
    <property type="entry name" value="TonB-dep_rcpt-like"/>
</dbReference>
<dbReference type="RefSeq" id="WP_160410636.1">
    <property type="nucleotide sequence ID" value="NZ_WSES01000011.1"/>
</dbReference>
<accession>A0A7X3G5G7</accession>
<dbReference type="Gene3D" id="2.40.170.20">
    <property type="entry name" value="TonB-dependent receptor, beta-barrel domain"/>
    <property type="match status" value="1"/>
</dbReference>
<comment type="subcellular location">
    <subcellularLocation>
        <location evidence="1 10">Cell outer membrane</location>
        <topology evidence="1 10">Multi-pass membrane protein</topology>
    </subcellularLocation>
</comment>
<evidence type="ECO:0000256" key="6">
    <source>
        <dbReference type="ARBA" id="ARBA00023077"/>
    </source>
</evidence>
<dbReference type="InterPro" id="IPR000531">
    <property type="entry name" value="Beta-barrel_TonB"/>
</dbReference>
<feature type="domain" description="TonB-dependent receptor-like beta-barrel" evidence="13">
    <location>
        <begin position="255"/>
        <end position="681"/>
    </location>
</feature>
<keyword evidence="8 15" id="KW-0675">Receptor</keyword>
<keyword evidence="16" id="KW-1185">Reference proteome</keyword>
<keyword evidence="5 10" id="KW-0812">Transmembrane</keyword>
<dbReference type="AlphaFoldDB" id="A0A7X3G5G7"/>
<evidence type="ECO:0000256" key="2">
    <source>
        <dbReference type="ARBA" id="ARBA00009810"/>
    </source>
</evidence>
<evidence type="ECO:0000256" key="5">
    <source>
        <dbReference type="ARBA" id="ARBA00022692"/>
    </source>
</evidence>
<proteinExistence type="inferred from homology"/>
<dbReference type="Pfam" id="PF07715">
    <property type="entry name" value="Plug"/>
    <property type="match status" value="1"/>
</dbReference>
<dbReference type="InterPro" id="IPR036942">
    <property type="entry name" value="Beta-barrel_TonB_sf"/>
</dbReference>
<sequence>MLNTRSTSFAAAHLAVALLSLDAAGAEPVPQARVEVRGSAGQYDARRDDTSTRIVVTQEELKKYGDSTVADVLRRQPGISVSGGGPGRGGEIRMRGLGSGYTQILLNGEPAPNGFSLDSLAPALVERIDILRVATADMSAQSIAGTIDIILKRKVRQGQRDLKLQAEHSNVFFSPSASLQIADKGKAMSYSVVADVRKGSFEQDYDQVEQGWDSAGRPVLLRKVARKNDGGFRALSLTPRVNWTLDNGDTLSSQSFVRVQRSDSRTEGHWNATLGDLPDYPNDRTWPDDRRSQLRSDLNWMHKLGQDEKLEAKAGLNASRVRNRQHEAGYDTAGERTLDRDVHNDTDGRGATLTGKYSKSYASGHQFSAGWDAARQSTDAARASRELQGLAGTPVRDDRQYDATLHRLALYAQDEYAITPRLSTYLGLRWETLRTRSAGSDFSAIHNTANLLSPILHGLWKLDGKQDQLRVALSRTYRGVDLERLIPRVTRSLNNTEVTPDTAGNPALKPEQAFGVDAALEHFGGHGEQASLSVYARRISDTIHDDTRLVAGRWETTPVNDGSARTRGIEFDARLPLRALVARAANVDLHMNVTRNWSSVSNVPGPDNRLAGQTPLTANAGVDYQFGAAVSGGANFTFRSGGPQRISRTTGTYSTVKRELDLYALWKLTPKTQLRVTAVNLLAEPATEETRYGDASGSLRKTSVYPFSAILRVGLETQL</sequence>
<evidence type="ECO:0000256" key="1">
    <source>
        <dbReference type="ARBA" id="ARBA00004571"/>
    </source>
</evidence>
<comment type="caution">
    <text evidence="15">The sequence shown here is derived from an EMBL/GenBank/DDBJ whole genome shotgun (WGS) entry which is preliminary data.</text>
</comment>
<evidence type="ECO:0000256" key="10">
    <source>
        <dbReference type="PROSITE-ProRule" id="PRU01360"/>
    </source>
</evidence>
<evidence type="ECO:0000313" key="16">
    <source>
        <dbReference type="Proteomes" id="UP000443353"/>
    </source>
</evidence>
<evidence type="ECO:0000256" key="4">
    <source>
        <dbReference type="ARBA" id="ARBA00022452"/>
    </source>
</evidence>
<dbReference type="InterPro" id="IPR037066">
    <property type="entry name" value="Plug_dom_sf"/>
</dbReference>
<gene>
    <name evidence="15" type="ORF">GPY61_29340</name>
</gene>
<evidence type="ECO:0000256" key="9">
    <source>
        <dbReference type="ARBA" id="ARBA00023237"/>
    </source>
</evidence>
<keyword evidence="3 10" id="KW-0813">Transport</keyword>
<evidence type="ECO:0000259" key="14">
    <source>
        <dbReference type="Pfam" id="PF07715"/>
    </source>
</evidence>
<dbReference type="Pfam" id="PF00593">
    <property type="entry name" value="TonB_dep_Rec_b-barrel"/>
    <property type="match status" value="1"/>
</dbReference>
<keyword evidence="4 10" id="KW-1134">Transmembrane beta strand</keyword>
<keyword evidence="7 10" id="KW-0472">Membrane</keyword>